<dbReference type="AlphaFoldDB" id="K1PJ84"/>
<accession>K1PJ84</accession>
<organism evidence="1">
    <name type="scientific">Magallana gigas</name>
    <name type="common">Pacific oyster</name>
    <name type="synonym">Crassostrea gigas</name>
    <dbReference type="NCBI Taxonomy" id="29159"/>
    <lineage>
        <taxon>Eukaryota</taxon>
        <taxon>Metazoa</taxon>
        <taxon>Spiralia</taxon>
        <taxon>Lophotrochozoa</taxon>
        <taxon>Mollusca</taxon>
        <taxon>Bivalvia</taxon>
        <taxon>Autobranchia</taxon>
        <taxon>Pteriomorphia</taxon>
        <taxon>Ostreida</taxon>
        <taxon>Ostreoidea</taxon>
        <taxon>Ostreidae</taxon>
        <taxon>Magallana</taxon>
    </lineage>
</organism>
<dbReference type="HOGENOM" id="CLU_1251724_0_0_1"/>
<proteinExistence type="predicted"/>
<gene>
    <name evidence="1" type="ORF">CGI_10003544</name>
</gene>
<name>K1PJ84_MAGGI</name>
<dbReference type="EMBL" id="JH818470">
    <property type="protein sequence ID" value="EKC21673.1"/>
    <property type="molecule type" value="Genomic_DNA"/>
</dbReference>
<protein>
    <submittedName>
        <fullName evidence="1">Uncharacterized protein</fullName>
    </submittedName>
</protein>
<evidence type="ECO:0000313" key="1">
    <source>
        <dbReference type="EMBL" id="EKC21673.1"/>
    </source>
</evidence>
<dbReference type="InParanoid" id="K1PJ84"/>
<reference evidence="1" key="1">
    <citation type="journal article" date="2012" name="Nature">
        <title>The oyster genome reveals stress adaptation and complexity of shell formation.</title>
        <authorList>
            <person name="Zhang G."/>
            <person name="Fang X."/>
            <person name="Guo X."/>
            <person name="Li L."/>
            <person name="Luo R."/>
            <person name="Xu F."/>
            <person name="Yang P."/>
            <person name="Zhang L."/>
            <person name="Wang X."/>
            <person name="Qi H."/>
            <person name="Xiong Z."/>
            <person name="Que H."/>
            <person name="Xie Y."/>
            <person name="Holland P.W."/>
            <person name="Paps J."/>
            <person name="Zhu Y."/>
            <person name="Wu F."/>
            <person name="Chen Y."/>
            <person name="Wang J."/>
            <person name="Peng C."/>
            <person name="Meng J."/>
            <person name="Yang L."/>
            <person name="Liu J."/>
            <person name="Wen B."/>
            <person name="Zhang N."/>
            <person name="Huang Z."/>
            <person name="Zhu Q."/>
            <person name="Feng Y."/>
            <person name="Mount A."/>
            <person name="Hedgecock D."/>
            <person name="Xu Z."/>
            <person name="Liu Y."/>
            <person name="Domazet-Loso T."/>
            <person name="Du Y."/>
            <person name="Sun X."/>
            <person name="Zhang S."/>
            <person name="Liu B."/>
            <person name="Cheng P."/>
            <person name="Jiang X."/>
            <person name="Li J."/>
            <person name="Fan D."/>
            <person name="Wang W."/>
            <person name="Fu W."/>
            <person name="Wang T."/>
            <person name="Wang B."/>
            <person name="Zhang J."/>
            <person name="Peng Z."/>
            <person name="Li Y."/>
            <person name="Li N."/>
            <person name="Wang J."/>
            <person name="Chen M."/>
            <person name="He Y."/>
            <person name="Tan F."/>
            <person name="Song X."/>
            <person name="Zheng Q."/>
            <person name="Huang R."/>
            <person name="Yang H."/>
            <person name="Du X."/>
            <person name="Chen L."/>
            <person name="Yang M."/>
            <person name="Gaffney P.M."/>
            <person name="Wang S."/>
            <person name="Luo L."/>
            <person name="She Z."/>
            <person name="Ming Y."/>
            <person name="Huang W."/>
            <person name="Zhang S."/>
            <person name="Huang B."/>
            <person name="Zhang Y."/>
            <person name="Qu T."/>
            <person name="Ni P."/>
            <person name="Miao G."/>
            <person name="Wang J."/>
            <person name="Wang Q."/>
            <person name="Steinberg C.E."/>
            <person name="Wang H."/>
            <person name="Li N."/>
            <person name="Qian L."/>
            <person name="Zhang G."/>
            <person name="Li Y."/>
            <person name="Yang H."/>
            <person name="Liu X."/>
            <person name="Wang J."/>
            <person name="Yin Y."/>
            <person name="Wang J."/>
        </authorList>
    </citation>
    <scope>NUCLEOTIDE SEQUENCE [LARGE SCALE GENOMIC DNA]</scope>
    <source>
        <strain evidence="1">05x7-T-G4-1.051#20</strain>
    </source>
</reference>
<sequence>MSAISFPDPFVLSILSVAVMGVIVICVCILSIRAFYKQRRSSFYKEKKVAIPLETGEAKISATAVLYDDIEPEIELTFISHLRGTNEEDETETTGNKQIIDSVLNSVNRETKDKLTKEIKEAKFKKPAVLYDEIEPNKEVSFLLPFRGTDVEQELETTRNQQIIDSDTNLYVDCPNNVYDKMFVSRSHVNENQGNVYHKVDLRNNRYSLVKPIGTETSSPK</sequence>